<dbReference type="HAMAP" id="MF_00220_B">
    <property type="entry name" value="PyrC_classI_B"/>
    <property type="match status" value="1"/>
</dbReference>
<evidence type="ECO:0000256" key="2">
    <source>
        <dbReference type="ARBA" id="ARBA00010286"/>
    </source>
</evidence>
<dbReference type="CDD" id="cd01317">
    <property type="entry name" value="DHOase_IIa"/>
    <property type="match status" value="1"/>
</dbReference>
<feature type="binding site" evidence="6">
    <location>
        <position position="314"/>
    </location>
    <ligand>
        <name>substrate</name>
    </ligand>
</feature>
<dbReference type="PROSITE" id="PS00483">
    <property type="entry name" value="DIHYDROOROTASE_2"/>
    <property type="match status" value="1"/>
</dbReference>
<dbReference type="InterPro" id="IPR050138">
    <property type="entry name" value="DHOase/Allantoinase_Hydrolase"/>
</dbReference>
<organism evidence="8 9">
    <name type="scientific">Arthrobacter crystallopoietes BAB-32</name>
    <dbReference type="NCBI Taxonomy" id="1246476"/>
    <lineage>
        <taxon>Bacteria</taxon>
        <taxon>Bacillati</taxon>
        <taxon>Actinomycetota</taxon>
        <taxon>Actinomycetes</taxon>
        <taxon>Micrococcales</taxon>
        <taxon>Micrococcaceae</taxon>
        <taxon>Crystallibacter</taxon>
    </lineage>
</organism>
<keyword evidence="3 6" id="KW-0479">Metal-binding</keyword>
<dbReference type="InterPro" id="IPR024403">
    <property type="entry name" value="DHOase_cat"/>
</dbReference>
<dbReference type="GO" id="GO:0008270">
    <property type="term" value="F:zinc ion binding"/>
    <property type="evidence" value="ECO:0007669"/>
    <property type="project" value="UniProtKB-UniRule"/>
</dbReference>
<dbReference type="Pfam" id="PF12890">
    <property type="entry name" value="DHOase"/>
    <property type="match status" value="1"/>
</dbReference>
<keyword evidence="6" id="KW-0862">Zinc</keyword>
<dbReference type="GO" id="GO:0005737">
    <property type="term" value="C:cytoplasm"/>
    <property type="evidence" value="ECO:0007669"/>
    <property type="project" value="TreeGrafter"/>
</dbReference>
<feature type="binding site" evidence="6">
    <location>
        <position position="65"/>
    </location>
    <ligand>
        <name>Zn(2+)</name>
        <dbReference type="ChEBI" id="CHEBI:29105"/>
        <label>1</label>
    </ligand>
</feature>
<comment type="function">
    <text evidence="1 6">Catalyzes the reversible cyclization of carbamoyl aspartate to dihydroorotate.</text>
</comment>
<dbReference type="Proteomes" id="UP000010729">
    <property type="component" value="Unassembled WGS sequence"/>
</dbReference>
<comment type="caution">
    <text evidence="6">Lacks conserved residue(s) required for the propagation of feature annotation.</text>
</comment>
<dbReference type="InterPro" id="IPR002195">
    <property type="entry name" value="Dihydroorotase_CS"/>
</dbReference>
<comment type="caution">
    <text evidence="8">The sequence shown here is derived from an EMBL/GenBank/DDBJ whole genome shotgun (WGS) entry which is preliminary data.</text>
</comment>
<dbReference type="OrthoDB" id="9803027at2"/>
<comment type="pathway">
    <text evidence="6">Pyrimidine metabolism; UMP biosynthesis via de novo pathway; (S)-dihydroorotate from bicarbonate: step 3/3.</text>
</comment>
<evidence type="ECO:0000256" key="3">
    <source>
        <dbReference type="ARBA" id="ARBA00022723"/>
    </source>
</evidence>
<feature type="binding site" evidence="6">
    <location>
        <position position="310"/>
    </location>
    <ligand>
        <name>Zn(2+)</name>
        <dbReference type="ChEBI" id="CHEBI:29105"/>
        <label>1</label>
    </ligand>
</feature>
<dbReference type="GO" id="GO:0004151">
    <property type="term" value="F:dihydroorotase activity"/>
    <property type="evidence" value="ECO:0007669"/>
    <property type="project" value="UniProtKB-UniRule"/>
</dbReference>
<dbReference type="EMBL" id="ANPE02000094">
    <property type="protein sequence ID" value="EMY34919.1"/>
    <property type="molecule type" value="Genomic_DNA"/>
</dbReference>
<name>N1V4I2_9MICC</name>
<feature type="binding site" evidence="6">
    <location>
        <begin position="65"/>
        <end position="67"/>
    </location>
    <ligand>
        <name>substrate</name>
    </ligand>
</feature>
<dbReference type="Gene3D" id="3.20.20.140">
    <property type="entry name" value="Metal-dependent hydrolases"/>
    <property type="match status" value="1"/>
</dbReference>
<dbReference type="PANTHER" id="PTHR43668">
    <property type="entry name" value="ALLANTOINASE"/>
    <property type="match status" value="1"/>
</dbReference>
<dbReference type="GO" id="GO:0004038">
    <property type="term" value="F:allantoinase activity"/>
    <property type="evidence" value="ECO:0007669"/>
    <property type="project" value="TreeGrafter"/>
</dbReference>
<dbReference type="InterPro" id="IPR004722">
    <property type="entry name" value="DHOase"/>
</dbReference>
<dbReference type="RefSeq" id="WP_005268277.1">
    <property type="nucleotide sequence ID" value="NZ_ANPE02000094.1"/>
</dbReference>
<evidence type="ECO:0000313" key="9">
    <source>
        <dbReference type="Proteomes" id="UP000010729"/>
    </source>
</evidence>
<reference evidence="8 9" key="1">
    <citation type="journal article" date="2013" name="Genome Announc.">
        <title>Draft Genome Sequence of Arthrobacter crystallopoietes Strain BAB-32, Revealing Genes for Bioremediation.</title>
        <authorList>
            <person name="Joshi M.N."/>
            <person name="Pandit A.S."/>
            <person name="Sharma A."/>
            <person name="Pandya R.V."/>
            <person name="Desai S.M."/>
            <person name="Saxena A.K."/>
            <person name="Bagatharia S.B."/>
        </authorList>
    </citation>
    <scope>NUCLEOTIDE SEQUENCE [LARGE SCALE GENOMIC DNA]</scope>
    <source>
        <strain evidence="8 9">BAB-32</strain>
    </source>
</reference>
<dbReference type="InterPro" id="IPR011059">
    <property type="entry name" value="Metal-dep_hydrolase_composite"/>
</dbReference>
<keyword evidence="9" id="KW-1185">Reference proteome</keyword>
<evidence type="ECO:0000259" key="7">
    <source>
        <dbReference type="Pfam" id="PF12890"/>
    </source>
</evidence>
<comment type="similarity">
    <text evidence="2 6">Belongs to the metallo-dependent hydrolases superfamily. DHOase family. Class I DHOase subfamily.</text>
</comment>
<comment type="cofactor">
    <cofactor evidence="6">
        <name>Zn(2+)</name>
        <dbReference type="ChEBI" id="CHEBI:29105"/>
    </cofactor>
    <text evidence="6">Binds 2 Zn(2+) ions per subunit.</text>
</comment>
<evidence type="ECO:0000256" key="1">
    <source>
        <dbReference type="ARBA" id="ARBA00002368"/>
    </source>
</evidence>
<dbReference type="NCBIfam" id="TIGR00857">
    <property type="entry name" value="pyrC_multi"/>
    <property type="match status" value="1"/>
</dbReference>
<dbReference type="UniPathway" id="UPA00070">
    <property type="reaction ID" value="UER00117"/>
</dbReference>
<feature type="binding site" evidence="6">
    <location>
        <position position="97"/>
    </location>
    <ligand>
        <name>substrate</name>
    </ligand>
</feature>
<feature type="binding site" evidence="6">
    <location>
        <position position="283"/>
    </location>
    <ligand>
        <name>substrate</name>
    </ligand>
</feature>
<dbReference type="AlphaFoldDB" id="N1V4I2"/>
<keyword evidence="5 6" id="KW-0665">Pyrimidine biosynthesis</keyword>
<comment type="catalytic activity">
    <reaction evidence="6">
        <text>(S)-dihydroorotate + H2O = N-carbamoyl-L-aspartate + H(+)</text>
        <dbReference type="Rhea" id="RHEA:24296"/>
        <dbReference type="ChEBI" id="CHEBI:15377"/>
        <dbReference type="ChEBI" id="CHEBI:15378"/>
        <dbReference type="ChEBI" id="CHEBI:30864"/>
        <dbReference type="ChEBI" id="CHEBI:32814"/>
        <dbReference type="EC" id="3.5.2.3"/>
    </reaction>
</comment>
<feature type="binding site" evidence="6">
    <location>
        <position position="237"/>
    </location>
    <ligand>
        <name>Zn(2+)</name>
        <dbReference type="ChEBI" id="CHEBI:29105"/>
        <label>2</label>
    </ligand>
</feature>
<dbReference type="NCBIfam" id="NF006836">
    <property type="entry name" value="PRK09357.1-1"/>
    <property type="match status" value="1"/>
</dbReference>
<dbReference type="Gene3D" id="2.30.40.10">
    <property type="entry name" value="Urease, subunit C, domain 1"/>
    <property type="match status" value="1"/>
</dbReference>
<feature type="binding site" evidence="6">
    <location>
        <position position="157"/>
    </location>
    <ligand>
        <name>Zn(2+)</name>
        <dbReference type="ChEBI" id="CHEBI:29105"/>
        <label>2</label>
    </ligand>
</feature>
<feature type="binding site" evidence="6">
    <location>
        <position position="63"/>
    </location>
    <ligand>
        <name>Zn(2+)</name>
        <dbReference type="ChEBI" id="CHEBI:29105"/>
        <label>1</label>
    </ligand>
</feature>
<dbReference type="GO" id="GO:0044205">
    <property type="term" value="P:'de novo' UMP biosynthetic process"/>
    <property type="evidence" value="ECO:0007669"/>
    <property type="project" value="UniProtKB-UniRule"/>
</dbReference>
<keyword evidence="4 6" id="KW-0378">Hydrolase</keyword>
<sequence>MTATPDSSRAYLIKGAAIGGGARTDLLVRDGVIAETGTGLAAAGATVIDADGLVALPGLVDLHTHLREPGREDAETVETGSRAAALGGFTAVHAMANSSPVADTAGVVEQVFTLGRKAGWTDVRPVGAVTVGLAGERLAELGAMADSRARVRVFSDDGMCVHDPVLMRRALEYVKAFDGVIAQHAQEPRLTDGAQMNEGAVSAVLGMTGWPAVAEESIIARDVLLAQHVDSRLHVCHVSTAGSVEIIRWAKQRGIKVTAEVTPHHLWLTDELVRSYDPVYKVNPPLRTDEDVKALRAGLADGTIDIIGTDHAPHPSEAKECEWAQAAMGMTGLETALSVVQHTMIESGLMGWDDFARVTSTAPARIGQLAGHGQPVASGSAANVTLVDPSARWTVDPHQMATMGRNSPFAGRELPGRVVATFYRGHPTVLDGRLNTPLVSEGEQH</sequence>
<dbReference type="SUPFAM" id="SSF51338">
    <property type="entry name" value="Composite domain of metallo-dependent hydrolases"/>
    <property type="match status" value="1"/>
</dbReference>
<evidence type="ECO:0000256" key="6">
    <source>
        <dbReference type="HAMAP-Rule" id="MF_00220"/>
    </source>
</evidence>
<dbReference type="SUPFAM" id="SSF51556">
    <property type="entry name" value="Metallo-dependent hydrolases"/>
    <property type="match status" value="1"/>
</dbReference>
<evidence type="ECO:0000313" key="8">
    <source>
        <dbReference type="EMBL" id="EMY34919.1"/>
    </source>
</evidence>
<feature type="binding site" evidence="6">
    <location>
        <position position="157"/>
    </location>
    <ligand>
        <name>Zn(2+)</name>
        <dbReference type="ChEBI" id="CHEBI:29105"/>
        <label>1</label>
    </ligand>
</feature>
<proteinExistence type="inferred from homology"/>
<dbReference type="EC" id="3.5.2.3" evidence="6"/>
<feature type="domain" description="Dihydroorotase catalytic" evidence="7">
    <location>
        <begin position="54"/>
        <end position="241"/>
    </location>
</feature>
<feature type="active site" evidence="6">
    <location>
        <position position="310"/>
    </location>
</feature>
<feature type="binding site" evidence="6">
    <location>
        <position position="184"/>
    </location>
    <ligand>
        <name>Zn(2+)</name>
        <dbReference type="ChEBI" id="CHEBI:29105"/>
        <label>2</label>
    </ligand>
</feature>
<gene>
    <name evidence="6 8" type="primary">pyrC</name>
    <name evidence="8" type="ORF">D477_007134</name>
</gene>
<accession>N1V4I2</accession>
<dbReference type="PANTHER" id="PTHR43668:SF2">
    <property type="entry name" value="ALLANTOINASE"/>
    <property type="match status" value="1"/>
</dbReference>
<protein>
    <recommendedName>
        <fullName evidence="6">Dihydroorotase</fullName>
        <shortName evidence="6">DHOase</shortName>
        <ecNumber evidence="6">3.5.2.3</ecNumber>
    </recommendedName>
</protein>
<evidence type="ECO:0000256" key="4">
    <source>
        <dbReference type="ARBA" id="ARBA00022801"/>
    </source>
</evidence>
<dbReference type="InterPro" id="IPR032466">
    <property type="entry name" value="Metal_Hydrolase"/>
</dbReference>
<dbReference type="GO" id="GO:0006145">
    <property type="term" value="P:purine nucleobase catabolic process"/>
    <property type="evidence" value="ECO:0007669"/>
    <property type="project" value="TreeGrafter"/>
</dbReference>
<evidence type="ECO:0000256" key="5">
    <source>
        <dbReference type="ARBA" id="ARBA00022975"/>
    </source>
</evidence>